<dbReference type="SUPFAM" id="SSF50800">
    <property type="entry name" value="PK beta-barrel domain-like"/>
    <property type="match status" value="1"/>
</dbReference>
<evidence type="ECO:0000313" key="2">
    <source>
        <dbReference type="EMBL" id="MEP0946497.1"/>
    </source>
</evidence>
<dbReference type="Proteomes" id="UP001482513">
    <property type="component" value="Unassembled WGS sequence"/>
</dbReference>
<dbReference type="Gene3D" id="2.40.33.20">
    <property type="entry name" value="PK beta-barrel domain-like"/>
    <property type="match status" value="1"/>
</dbReference>
<evidence type="ECO:0000259" key="1">
    <source>
        <dbReference type="PROSITE" id="PS51340"/>
    </source>
</evidence>
<reference evidence="2 3" key="1">
    <citation type="submission" date="2022-04" db="EMBL/GenBank/DDBJ databases">
        <title>Positive selection, recombination, and allopatry shape intraspecific diversity of widespread and dominant cyanobacteria.</title>
        <authorList>
            <person name="Wei J."/>
            <person name="Shu W."/>
            <person name="Hu C."/>
        </authorList>
    </citation>
    <scope>NUCLEOTIDE SEQUENCE [LARGE SCALE GENOMIC DNA]</scope>
    <source>
        <strain evidence="2 3">DQ-A4</strain>
    </source>
</reference>
<sequence>MTIKPGRVGELVCYPVKSMAGTSMESAFLDWHGLLGDRRFAFRRLNTNSGSPWLTASRLPQLILYRPCGLKQSFDEPQPTHVLTPSGDCFELLSEELNREVSDRFGRRVEMMHLRNGIFDDSTVSVINSATVAHVCRAGGVDIDRRRFRANIVLDGGEGAFAEDNWVGSTLVFGEEESGPAVYVTKQNGRCIIINLDPETGEQTPRVMKAVAQLNDNNAGVYGTVVRTGQIQIHDPVTLVQSARLPQTAHSLPFG</sequence>
<protein>
    <submittedName>
        <fullName evidence="2">MOSC domain-containing protein</fullName>
    </submittedName>
</protein>
<dbReference type="InterPro" id="IPR005303">
    <property type="entry name" value="MOCOS_middle"/>
</dbReference>
<comment type="caution">
    <text evidence="2">The sequence shown here is derived from an EMBL/GenBank/DDBJ whole genome shotgun (WGS) entry which is preliminary data.</text>
</comment>
<dbReference type="PROSITE" id="PS51340">
    <property type="entry name" value="MOSC"/>
    <property type="match status" value="1"/>
</dbReference>
<accession>A0ABV0K1D1</accession>
<dbReference type="RefSeq" id="WP_190696157.1">
    <property type="nucleotide sequence ID" value="NZ_JAMPKX010000002.1"/>
</dbReference>
<proteinExistence type="predicted"/>
<organism evidence="2 3">
    <name type="scientific">Leptolyngbya subtilissima DQ-A4</name>
    <dbReference type="NCBI Taxonomy" id="2933933"/>
    <lineage>
        <taxon>Bacteria</taxon>
        <taxon>Bacillati</taxon>
        <taxon>Cyanobacteriota</taxon>
        <taxon>Cyanophyceae</taxon>
        <taxon>Leptolyngbyales</taxon>
        <taxon>Leptolyngbyaceae</taxon>
        <taxon>Leptolyngbya group</taxon>
        <taxon>Leptolyngbya</taxon>
    </lineage>
</organism>
<feature type="domain" description="MOSC" evidence="1">
    <location>
        <begin position="95"/>
        <end position="240"/>
    </location>
</feature>
<dbReference type="Pfam" id="PF03473">
    <property type="entry name" value="MOSC"/>
    <property type="match status" value="1"/>
</dbReference>
<name>A0ABV0K1D1_9CYAN</name>
<evidence type="ECO:0000313" key="3">
    <source>
        <dbReference type="Proteomes" id="UP001482513"/>
    </source>
</evidence>
<dbReference type="InterPro" id="IPR011037">
    <property type="entry name" value="Pyrv_Knase-like_insert_dom_sf"/>
</dbReference>
<dbReference type="EMBL" id="JAMPKX010000002">
    <property type="protein sequence ID" value="MEP0946497.1"/>
    <property type="molecule type" value="Genomic_DNA"/>
</dbReference>
<gene>
    <name evidence="2" type="ORF">NC992_06410</name>
</gene>
<dbReference type="Pfam" id="PF03476">
    <property type="entry name" value="MOSC_N"/>
    <property type="match status" value="1"/>
</dbReference>
<keyword evidence="3" id="KW-1185">Reference proteome</keyword>
<dbReference type="InterPro" id="IPR005302">
    <property type="entry name" value="MoCF_Sase_C"/>
</dbReference>